<dbReference type="SUPFAM" id="SSF63829">
    <property type="entry name" value="Calcium-dependent phosphotriesterase"/>
    <property type="match status" value="1"/>
</dbReference>
<evidence type="ECO:0000313" key="3">
    <source>
        <dbReference type="EMBL" id="GIG32947.1"/>
    </source>
</evidence>
<accession>A0ABQ4DB32</accession>
<keyword evidence="4" id="KW-1185">Reference proteome</keyword>
<dbReference type="PANTHER" id="PTHR10907">
    <property type="entry name" value="REGUCALCIN"/>
    <property type="match status" value="1"/>
</dbReference>
<comment type="similarity">
    <text evidence="1">Belongs to the SMP-30/CGR1 family.</text>
</comment>
<reference evidence="3 4" key="1">
    <citation type="submission" date="2021-01" db="EMBL/GenBank/DDBJ databases">
        <title>Whole genome shotgun sequence of Cellulomonas oligotrophica NBRC 109435.</title>
        <authorList>
            <person name="Komaki H."/>
            <person name="Tamura T."/>
        </authorList>
    </citation>
    <scope>NUCLEOTIDE SEQUENCE [LARGE SCALE GENOMIC DNA]</scope>
    <source>
        <strain evidence="3 4">NBRC 109435</strain>
    </source>
</reference>
<dbReference type="Pfam" id="PF08450">
    <property type="entry name" value="SGL"/>
    <property type="match status" value="1"/>
</dbReference>
<evidence type="ECO:0000259" key="2">
    <source>
        <dbReference type="Pfam" id="PF08450"/>
    </source>
</evidence>
<dbReference type="Gene3D" id="2.120.10.30">
    <property type="entry name" value="TolB, C-terminal domain"/>
    <property type="match status" value="1"/>
</dbReference>
<sequence length="306" mass="32700">MCRPGVHRARIRARLAPPVADDPRSTVLRAEQITDPVAYHGEGPCWSPTWGGLRWVDMLAGDLLTLRDGGTVDRLHVGDVAAFVRPRTRGGYVVGLERGIALADDPDGLPTALPELWSDPGVRMNEGGCDPRGALYAGSMAYDRAPGAAMLYRIAPDGDVQVVLDDVTISNGLDFSPDGTRAYYDDTATGRTAVFDVVRGRLTNRRPFAGRPGERPDGLVVDSAGNVWVALNTAGRVRCHSPAGDVIAEVELPVRLTTACTLGGPDLRDLYVTTSRENLDDPEPAAGALFRVRVDVPGRPVLPFGG</sequence>
<dbReference type="Proteomes" id="UP000618382">
    <property type="component" value="Unassembled WGS sequence"/>
</dbReference>
<proteinExistence type="inferred from homology"/>
<organism evidence="3 4">
    <name type="scientific">Cellulomonas oligotrophica</name>
    <dbReference type="NCBI Taxonomy" id="931536"/>
    <lineage>
        <taxon>Bacteria</taxon>
        <taxon>Bacillati</taxon>
        <taxon>Actinomycetota</taxon>
        <taxon>Actinomycetes</taxon>
        <taxon>Micrococcales</taxon>
        <taxon>Cellulomonadaceae</taxon>
        <taxon>Cellulomonas</taxon>
    </lineage>
</organism>
<evidence type="ECO:0000313" key="4">
    <source>
        <dbReference type="Proteomes" id="UP000618382"/>
    </source>
</evidence>
<dbReference type="InterPro" id="IPR013658">
    <property type="entry name" value="SGL"/>
</dbReference>
<gene>
    <name evidence="3" type="ORF">Col01nite_21060</name>
</gene>
<feature type="domain" description="SMP-30/Gluconolactonase/LRE-like region" evidence="2">
    <location>
        <begin position="41"/>
        <end position="275"/>
    </location>
</feature>
<comment type="caution">
    <text evidence="3">The sequence shown here is derived from an EMBL/GenBank/DDBJ whole genome shotgun (WGS) entry which is preliminary data.</text>
</comment>
<dbReference type="InterPro" id="IPR005511">
    <property type="entry name" value="SMP-30"/>
</dbReference>
<dbReference type="PANTHER" id="PTHR10907:SF47">
    <property type="entry name" value="REGUCALCIN"/>
    <property type="match status" value="1"/>
</dbReference>
<name>A0ABQ4DB32_9CELL</name>
<evidence type="ECO:0000256" key="1">
    <source>
        <dbReference type="ARBA" id="ARBA00008853"/>
    </source>
</evidence>
<dbReference type="EMBL" id="BONN01000005">
    <property type="protein sequence ID" value="GIG32947.1"/>
    <property type="molecule type" value="Genomic_DNA"/>
</dbReference>
<dbReference type="PRINTS" id="PR01790">
    <property type="entry name" value="SMP30FAMILY"/>
</dbReference>
<dbReference type="InterPro" id="IPR011042">
    <property type="entry name" value="6-blade_b-propeller_TolB-like"/>
</dbReference>
<protein>
    <submittedName>
        <fullName evidence="3">Gluconolactonase</fullName>
    </submittedName>
</protein>